<evidence type="ECO:0000313" key="1">
    <source>
        <dbReference type="EMBL" id="VAX37345.1"/>
    </source>
</evidence>
<feature type="non-terminal residue" evidence="1">
    <location>
        <position position="1"/>
    </location>
</feature>
<protein>
    <submittedName>
        <fullName evidence="1">Uncharacterized protein</fullName>
    </submittedName>
</protein>
<sequence length="231" mass="24748">TRPKFRRKVGVFGDEITIDSATRATRLQLFAADGRPISNKRGQLAEIFLDFGPIEVARVGGGYAIATGDRDEPKENPRPEIDLEQLTPGVYGMMSLLAFGEGASDSPTLSRLIERAFTTGQKLRLLLSWGRFEIRFGEVELLESGAEPVPGFVVGEAFDCEVRVSIGGREALHGRAVLVPTFAPLGLCGGIVSSELVNTADPEIRASVVLLGAIRGPVITNETVTNAKVGK</sequence>
<gene>
    <name evidence="1" type="ORF">MNBD_PLANCTO03-696</name>
</gene>
<proteinExistence type="predicted"/>
<dbReference type="AlphaFoldDB" id="A0A3B1DY69"/>
<reference evidence="1" key="1">
    <citation type="submission" date="2018-06" db="EMBL/GenBank/DDBJ databases">
        <authorList>
            <person name="Zhirakovskaya E."/>
        </authorList>
    </citation>
    <scope>NUCLEOTIDE SEQUENCE</scope>
</reference>
<dbReference type="EMBL" id="UOGK01000103">
    <property type="protein sequence ID" value="VAX37345.1"/>
    <property type="molecule type" value="Genomic_DNA"/>
</dbReference>
<accession>A0A3B1DY69</accession>
<name>A0A3B1DY69_9ZZZZ</name>
<organism evidence="1">
    <name type="scientific">hydrothermal vent metagenome</name>
    <dbReference type="NCBI Taxonomy" id="652676"/>
    <lineage>
        <taxon>unclassified sequences</taxon>
        <taxon>metagenomes</taxon>
        <taxon>ecological metagenomes</taxon>
    </lineage>
</organism>